<proteinExistence type="predicted"/>
<keyword evidence="3" id="KW-1185">Reference proteome</keyword>
<sequence length="46" mass="5098">LRTYKPHESCSDVSSPDEDDGTVMEESKGRVIKPSPEVGSRPKPLR</sequence>
<accession>A0A392UG26</accession>
<feature type="compositionally biased region" description="Basic and acidic residues" evidence="1">
    <location>
        <begin position="1"/>
        <end position="10"/>
    </location>
</feature>
<organism evidence="2 3">
    <name type="scientific">Trifolium medium</name>
    <dbReference type="NCBI Taxonomy" id="97028"/>
    <lineage>
        <taxon>Eukaryota</taxon>
        <taxon>Viridiplantae</taxon>
        <taxon>Streptophyta</taxon>
        <taxon>Embryophyta</taxon>
        <taxon>Tracheophyta</taxon>
        <taxon>Spermatophyta</taxon>
        <taxon>Magnoliopsida</taxon>
        <taxon>eudicotyledons</taxon>
        <taxon>Gunneridae</taxon>
        <taxon>Pentapetalae</taxon>
        <taxon>rosids</taxon>
        <taxon>fabids</taxon>
        <taxon>Fabales</taxon>
        <taxon>Fabaceae</taxon>
        <taxon>Papilionoideae</taxon>
        <taxon>50 kb inversion clade</taxon>
        <taxon>NPAAA clade</taxon>
        <taxon>Hologalegina</taxon>
        <taxon>IRL clade</taxon>
        <taxon>Trifolieae</taxon>
        <taxon>Trifolium</taxon>
    </lineage>
</organism>
<reference evidence="2 3" key="1">
    <citation type="journal article" date="2018" name="Front. Plant Sci.">
        <title>Red Clover (Trifolium pratense) and Zigzag Clover (T. medium) - A Picture of Genomic Similarities and Differences.</title>
        <authorList>
            <person name="Dluhosova J."/>
            <person name="Istvanek J."/>
            <person name="Nedelnik J."/>
            <person name="Repkova J."/>
        </authorList>
    </citation>
    <scope>NUCLEOTIDE SEQUENCE [LARGE SCALE GENOMIC DNA]</scope>
    <source>
        <strain evidence="3">cv. 10/8</strain>
        <tissue evidence="2">Leaf</tissue>
    </source>
</reference>
<protein>
    <submittedName>
        <fullName evidence="2">Uncharacterized protein</fullName>
    </submittedName>
</protein>
<evidence type="ECO:0000313" key="3">
    <source>
        <dbReference type="Proteomes" id="UP000265520"/>
    </source>
</evidence>
<feature type="non-terminal residue" evidence="2">
    <location>
        <position position="1"/>
    </location>
</feature>
<dbReference type="EMBL" id="LXQA010807101">
    <property type="protein sequence ID" value="MCI71938.1"/>
    <property type="molecule type" value="Genomic_DNA"/>
</dbReference>
<dbReference type="AlphaFoldDB" id="A0A392UG26"/>
<evidence type="ECO:0000313" key="2">
    <source>
        <dbReference type="EMBL" id="MCI71938.1"/>
    </source>
</evidence>
<comment type="caution">
    <text evidence="2">The sequence shown here is derived from an EMBL/GenBank/DDBJ whole genome shotgun (WGS) entry which is preliminary data.</text>
</comment>
<feature type="region of interest" description="Disordered" evidence="1">
    <location>
        <begin position="1"/>
        <end position="46"/>
    </location>
</feature>
<name>A0A392UG26_9FABA</name>
<dbReference type="Proteomes" id="UP000265520">
    <property type="component" value="Unassembled WGS sequence"/>
</dbReference>
<evidence type="ECO:0000256" key="1">
    <source>
        <dbReference type="SAM" id="MobiDB-lite"/>
    </source>
</evidence>